<dbReference type="EMBL" id="JARKNE010000004">
    <property type="protein sequence ID" value="KAK5836709.1"/>
    <property type="molecule type" value="Genomic_DNA"/>
</dbReference>
<reference evidence="2 3" key="1">
    <citation type="submission" date="2023-03" db="EMBL/GenBank/DDBJ databases">
        <title>WGS of Gossypium arboreum.</title>
        <authorList>
            <person name="Yu D."/>
        </authorList>
    </citation>
    <scope>NUCLEOTIDE SEQUENCE [LARGE SCALE GENOMIC DNA]</scope>
    <source>
        <tissue evidence="2">Leaf</tissue>
    </source>
</reference>
<evidence type="ECO:0000256" key="1">
    <source>
        <dbReference type="SAM" id="MobiDB-lite"/>
    </source>
</evidence>
<name>A0ABR0QBL5_GOSAR</name>
<comment type="caution">
    <text evidence="2">The sequence shown here is derived from an EMBL/GenBank/DDBJ whole genome shotgun (WGS) entry which is preliminary data.</text>
</comment>
<protein>
    <submittedName>
        <fullName evidence="2">Uncharacterized protein</fullName>
    </submittedName>
</protein>
<sequence>MEGLMKAPPERNNTQQHLDQLDETDRQMLLDMEDENLKAAIAASLMDSSPAAAMTEASNPKSENKARKKLQKQKIF</sequence>
<feature type="region of interest" description="Disordered" evidence="1">
    <location>
        <begin position="50"/>
        <end position="76"/>
    </location>
</feature>
<feature type="compositionally biased region" description="Basic residues" evidence="1">
    <location>
        <begin position="66"/>
        <end position="76"/>
    </location>
</feature>
<proteinExistence type="predicted"/>
<evidence type="ECO:0000313" key="2">
    <source>
        <dbReference type="EMBL" id="KAK5836709.1"/>
    </source>
</evidence>
<gene>
    <name evidence="2" type="ORF">PVK06_012509</name>
</gene>
<organism evidence="2 3">
    <name type="scientific">Gossypium arboreum</name>
    <name type="common">Tree cotton</name>
    <name type="synonym">Gossypium nanking</name>
    <dbReference type="NCBI Taxonomy" id="29729"/>
    <lineage>
        <taxon>Eukaryota</taxon>
        <taxon>Viridiplantae</taxon>
        <taxon>Streptophyta</taxon>
        <taxon>Embryophyta</taxon>
        <taxon>Tracheophyta</taxon>
        <taxon>Spermatophyta</taxon>
        <taxon>Magnoliopsida</taxon>
        <taxon>eudicotyledons</taxon>
        <taxon>Gunneridae</taxon>
        <taxon>Pentapetalae</taxon>
        <taxon>rosids</taxon>
        <taxon>malvids</taxon>
        <taxon>Malvales</taxon>
        <taxon>Malvaceae</taxon>
        <taxon>Malvoideae</taxon>
        <taxon>Gossypium</taxon>
    </lineage>
</organism>
<accession>A0ABR0QBL5</accession>
<dbReference type="Proteomes" id="UP001358586">
    <property type="component" value="Chromosome 4"/>
</dbReference>
<evidence type="ECO:0000313" key="3">
    <source>
        <dbReference type="Proteomes" id="UP001358586"/>
    </source>
</evidence>
<keyword evidence="3" id="KW-1185">Reference proteome</keyword>